<dbReference type="EMBL" id="SHKN01000002">
    <property type="protein sequence ID" value="RZT93152.1"/>
    <property type="molecule type" value="Genomic_DNA"/>
</dbReference>
<evidence type="ECO:0000313" key="3">
    <source>
        <dbReference type="Proteomes" id="UP000293562"/>
    </source>
</evidence>
<accession>A0A4Q7VDT1</accession>
<sequence length="222" mass="25919">MNNKLIIQLIKNNIEEIQNLINHFQHDENDLKDGFPLLESRLSSLYNDVEILKLNLNNQTNSSSNPITKENVSEEDPKPILNEKDLINEESNDEICDKDDVANSFTSDHMEMENAIPIEKTPETNVSTLNDRLQAERGSNLQEKIQKARLIDIQTAIGINDQFLFIRELFDNQPEDYKSAIQYINAQADYDTIINHFDQTMEWNMEEEPVIQFFDLIKRKFE</sequence>
<evidence type="ECO:0000256" key="1">
    <source>
        <dbReference type="SAM" id="MobiDB-lite"/>
    </source>
</evidence>
<comment type="caution">
    <text evidence="2">The sequence shown here is derived from an EMBL/GenBank/DDBJ whole genome shotgun (WGS) entry which is preliminary data.</text>
</comment>
<dbReference type="OrthoDB" id="1100725at2"/>
<keyword evidence="3" id="KW-1185">Reference proteome</keyword>
<proteinExistence type="predicted"/>
<reference evidence="2 3" key="1">
    <citation type="submission" date="2019-02" db="EMBL/GenBank/DDBJ databases">
        <title>Genomic Encyclopedia of Type Strains, Phase IV (KMG-IV): sequencing the most valuable type-strain genomes for metagenomic binning, comparative biology and taxonomic classification.</title>
        <authorList>
            <person name="Goeker M."/>
        </authorList>
    </citation>
    <scope>NUCLEOTIDE SEQUENCE [LARGE SCALE GENOMIC DNA]</scope>
    <source>
        <strain evidence="2 3">DSM 28825</strain>
    </source>
</reference>
<feature type="region of interest" description="Disordered" evidence="1">
    <location>
        <begin position="58"/>
        <end position="77"/>
    </location>
</feature>
<evidence type="ECO:0000313" key="2">
    <source>
        <dbReference type="EMBL" id="RZT93152.1"/>
    </source>
</evidence>
<organism evidence="2 3">
    <name type="scientific">Ancylomarina subtilis</name>
    <dbReference type="NCBI Taxonomy" id="1639035"/>
    <lineage>
        <taxon>Bacteria</taxon>
        <taxon>Pseudomonadati</taxon>
        <taxon>Bacteroidota</taxon>
        <taxon>Bacteroidia</taxon>
        <taxon>Marinilabiliales</taxon>
        <taxon>Marinifilaceae</taxon>
        <taxon>Ancylomarina</taxon>
    </lineage>
</organism>
<dbReference type="RefSeq" id="WP_130307734.1">
    <property type="nucleotide sequence ID" value="NZ_SHKN01000002.1"/>
</dbReference>
<name>A0A4Q7VDT1_9BACT</name>
<dbReference type="AlphaFoldDB" id="A0A4Q7VDT1"/>
<gene>
    <name evidence="2" type="ORF">EV201_2304</name>
</gene>
<protein>
    <submittedName>
        <fullName evidence="2">Uncharacterized protein</fullName>
    </submittedName>
</protein>
<dbReference type="Proteomes" id="UP000293562">
    <property type="component" value="Unassembled WGS sequence"/>
</dbReference>